<feature type="transmembrane region" description="Helical" evidence="2">
    <location>
        <begin position="240"/>
        <end position="257"/>
    </location>
</feature>
<feature type="transmembrane region" description="Helical" evidence="2">
    <location>
        <begin position="215"/>
        <end position="233"/>
    </location>
</feature>
<feature type="transmembrane region" description="Helical" evidence="2">
    <location>
        <begin position="263"/>
        <end position="281"/>
    </location>
</feature>
<keyword evidence="2" id="KW-1133">Transmembrane helix</keyword>
<evidence type="ECO:0000313" key="5">
    <source>
        <dbReference type="Proteomes" id="UP000013015"/>
    </source>
</evidence>
<feature type="transmembrane region" description="Helical" evidence="2">
    <location>
        <begin position="173"/>
        <end position="195"/>
    </location>
</feature>
<dbReference type="AlphaFoldDB" id="N6X4B8"/>
<dbReference type="STRING" id="888050.HMPREF9004_0796"/>
<gene>
    <name evidence="4" type="ORF">HMPREF9004_0796</name>
</gene>
<evidence type="ECO:0000259" key="3">
    <source>
        <dbReference type="SMART" id="SM00014"/>
    </source>
</evidence>
<feature type="transmembrane region" description="Helical" evidence="2">
    <location>
        <begin position="293"/>
        <end position="318"/>
    </location>
</feature>
<evidence type="ECO:0000256" key="1">
    <source>
        <dbReference type="SAM" id="MobiDB-lite"/>
    </source>
</evidence>
<dbReference type="HOGENOM" id="CLU_061746_2_0_11"/>
<feature type="region of interest" description="Disordered" evidence="1">
    <location>
        <begin position="49"/>
        <end position="84"/>
    </location>
</feature>
<keyword evidence="2" id="KW-0812">Transmembrane</keyword>
<dbReference type="SUPFAM" id="SSF48317">
    <property type="entry name" value="Acid phosphatase/Vanadium-dependent haloperoxidase"/>
    <property type="match status" value="1"/>
</dbReference>
<evidence type="ECO:0000256" key="2">
    <source>
        <dbReference type="SAM" id="Phobius"/>
    </source>
</evidence>
<dbReference type="SMART" id="SM00014">
    <property type="entry name" value="acidPPc"/>
    <property type="match status" value="1"/>
</dbReference>
<accession>N6X4B8</accession>
<evidence type="ECO:0000313" key="4">
    <source>
        <dbReference type="EMBL" id="ENO18227.1"/>
    </source>
</evidence>
<sequence>MLLKMPLSGGDCVDGAPQRGDAPVSAAATGRYAPIQWGLKHLRIARGEPMSVGMPPSRRPKGLPANQRADAKKPLPSSSRPGVSSDRWYARKLRRRIFAALVCAFLSVIVTRVALSTARGQGVDTIFMEAAAKSARRFDPLVQLVTSLVSVPAIVFVGTLVFLVALARRRPTLAGRAIVMVLGANATTQIAKALLDRPDLGLSTALPNSLPSGHTTVAMSITLALVMVAPQWLRAPSAWAGWIWASLMGISVMISAWHRLADVLVAFFICGAWALALAPIEGRERHAPAMQRAMSIGVLAFLIVAVLLTIFALAGISLKEISSPGAYSFGYDAYLESAPWRSRVLALAASTWVLSVAGWVINEVDVLCSRRD</sequence>
<dbReference type="InterPro" id="IPR036938">
    <property type="entry name" value="PAP2/HPO_sf"/>
</dbReference>
<dbReference type="Pfam" id="PF01569">
    <property type="entry name" value="PAP2"/>
    <property type="match status" value="1"/>
</dbReference>
<dbReference type="eggNOG" id="COG0671">
    <property type="taxonomic scope" value="Bacteria"/>
</dbReference>
<reference evidence="4 5" key="1">
    <citation type="submission" date="2013-03" db="EMBL/GenBank/DDBJ databases">
        <title>Reference genome for the Human Microbiome Project.</title>
        <authorList>
            <person name="Aqrawi P."/>
            <person name="Ayvaz T."/>
            <person name="Bess C."/>
            <person name="Blankenburg K."/>
            <person name="Coyle M."/>
            <person name="Deng J."/>
            <person name="Forbes L."/>
            <person name="Fowler G."/>
            <person name="Francisco L."/>
            <person name="Fu Q."/>
            <person name="Gibbs R."/>
            <person name="Gross S."/>
            <person name="Gubbala S."/>
            <person name="Hale W."/>
            <person name="Hemphill L."/>
            <person name="Highlander S."/>
            <person name="Hirani K."/>
            <person name="Jackson L."/>
            <person name="Jakkamsetti A."/>
            <person name="Javaid M."/>
            <person name="Jayaseelan J.C."/>
            <person name="Jiang H."/>
            <person name="Joshi V."/>
            <person name="Korchina V."/>
            <person name="Kovar C."/>
            <person name="Lara F."/>
            <person name="Lee S."/>
            <person name="Liu Y."/>
            <person name="Mata R."/>
            <person name="Mathew T."/>
            <person name="Munidasa M."/>
            <person name="Muzny D."/>
            <person name="Nazareth L."/>
            <person name="Ngo R."/>
            <person name="Nguyen L."/>
            <person name="Nguyen N."/>
            <person name="Okwuonu G."/>
            <person name="Ongeri F."/>
            <person name="Palculict T."/>
            <person name="Patil S."/>
            <person name="Petrosino J."/>
            <person name="Pham C."/>
            <person name="Pham P."/>
            <person name="Pu L.-L."/>
            <person name="Qin X."/>
            <person name="Qu J."/>
            <person name="Reid J."/>
            <person name="Ross M."/>
            <person name="Ruth R."/>
            <person name="Saada N."/>
            <person name="San Lucas F."/>
            <person name="Santibanez J."/>
            <person name="Shang Y."/>
            <person name="Simmons D."/>
            <person name="Song X.-Z."/>
            <person name="Tang L.-Y."/>
            <person name="Thornton R."/>
            <person name="Warren J."/>
            <person name="Weissenberger G."/>
            <person name="Wilczek-Boney K."/>
            <person name="Worley K."/>
            <person name="Youmans B."/>
            <person name="Zhang J."/>
            <person name="Zhang L."/>
            <person name="Zhao Z."/>
            <person name="Zhou C."/>
            <person name="Zhu D."/>
            <person name="Zhu Y."/>
        </authorList>
    </citation>
    <scope>NUCLEOTIDE SEQUENCE [LARGE SCALE GENOMIC DNA]</scope>
    <source>
        <strain evidence="4 5">F0333</strain>
    </source>
</reference>
<protein>
    <recommendedName>
        <fullName evidence="3">Phosphatidic acid phosphatase type 2/haloperoxidase domain-containing protein</fullName>
    </recommendedName>
</protein>
<feature type="region of interest" description="Disordered" evidence="1">
    <location>
        <begin position="1"/>
        <end position="24"/>
    </location>
</feature>
<organism evidence="4 5">
    <name type="scientific">Schaalia cardiffensis F0333</name>
    <dbReference type="NCBI Taxonomy" id="888050"/>
    <lineage>
        <taxon>Bacteria</taxon>
        <taxon>Bacillati</taxon>
        <taxon>Actinomycetota</taxon>
        <taxon>Actinomycetes</taxon>
        <taxon>Actinomycetales</taxon>
        <taxon>Actinomycetaceae</taxon>
        <taxon>Schaalia</taxon>
    </lineage>
</organism>
<dbReference type="Gene3D" id="1.20.144.10">
    <property type="entry name" value="Phosphatidic acid phosphatase type 2/haloperoxidase"/>
    <property type="match status" value="1"/>
</dbReference>
<keyword evidence="2" id="KW-0472">Membrane</keyword>
<dbReference type="InterPro" id="IPR000326">
    <property type="entry name" value="PAP2/HPO"/>
</dbReference>
<dbReference type="Proteomes" id="UP000013015">
    <property type="component" value="Unassembled WGS sequence"/>
</dbReference>
<feature type="transmembrane region" description="Helical" evidence="2">
    <location>
        <begin position="144"/>
        <end position="166"/>
    </location>
</feature>
<feature type="domain" description="Phosphatidic acid phosphatase type 2/haloperoxidase" evidence="3">
    <location>
        <begin position="142"/>
        <end position="278"/>
    </location>
</feature>
<comment type="caution">
    <text evidence="4">The sequence shown here is derived from an EMBL/GenBank/DDBJ whole genome shotgun (WGS) entry which is preliminary data.</text>
</comment>
<proteinExistence type="predicted"/>
<dbReference type="PATRIC" id="fig|888050.3.peg.755"/>
<feature type="transmembrane region" description="Helical" evidence="2">
    <location>
        <begin position="97"/>
        <end position="115"/>
    </location>
</feature>
<feature type="transmembrane region" description="Helical" evidence="2">
    <location>
        <begin position="344"/>
        <end position="361"/>
    </location>
</feature>
<keyword evidence="5" id="KW-1185">Reference proteome</keyword>
<dbReference type="EMBL" id="AQHZ01000015">
    <property type="protein sequence ID" value="ENO18227.1"/>
    <property type="molecule type" value="Genomic_DNA"/>
</dbReference>
<name>N6X4B8_9ACTO</name>